<dbReference type="HOGENOM" id="CLU_2013703_0_0_6"/>
<evidence type="ECO:0000313" key="1">
    <source>
        <dbReference type="EMBL" id="ABI44377.1"/>
    </source>
</evidence>
<dbReference type="AlphaFoldDB" id="Q0HR78"/>
<sequence length="123" mass="13679">MQVELDKGGRQAKPTSVTTLLSCRSTAFPSSTVSISALSTCNMDKLQQFDAWRIELLKSIPAKSTILNHNEAMLMVFQETVAQKWKLPLRLKCIQGSMTLLLRYSTIAARRQRGKYGSGSVIT</sequence>
<dbReference type="KEGG" id="shm:Shewmr7_3395"/>
<protein>
    <submittedName>
        <fullName evidence="1">Uncharacterized protein</fullName>
    </submittedName>
</protein>
<proteinExistence type="predicted"/>
<accession>Q0HR78</accession>
<reference evidence="1" key="1">
    <citation type="submission" date="2006-08" db="EMBL/GenBank/DDBJ databases">
        <title>Complete sequence of Chromosome1 of Shewanella sp. MR-7.</title>
        <authorList>
            <consortium name="US DOE Joint Genome Institute"/>
            <person name="Copeland A."/>
            <person name="Lucas S."/>
            <person name="Lapidus A."/>
            <person name="Barry K."/>
            <person name="Detter J.C."/>
            <person name="Glavina del Rio T."/>
            <person name="Hammon N."/>
            <person name="Israni S."/>
            <person name="Dalin E."/>
            <person name="Tice H."/>
            <person name="Pitluck S."/>
            <person name="Kiss H."/>
            <person name="Brettin T."/>
            <person name="Bruce D."/>
            <person name="Han C."/>
            <person name="Tapia R."/>
            <person name="Gilna P."/>
            <person name="Schmutz J."/>
            <person name="Larimer F."/>
            <person name="Land M."/>
            <person name="Hauser L."/>
            <person name="Kyrpides N."/>
            <person name="Mikhailova N."/>
            <person name="Nealson K."/>
            <person name="Konstantinidis K."/>
            <person name="Klappenbach J."/>
            <person name="Tiedje J."/>
            <person name="Richardson P."/>
        </authorList>
    </citation>
    <scope>NUCLEOTIDE SEQUENCE</scope>
    <source>
        <strain evidence="1">MR-7</strain>
    </source>
</reference>
<dbReference type="EMBL" id="CP000444">
    <property type="protein sequence ID" value="ABI44377.1"/>
    <property type="molecule type" value="Genomic_DNA"/>
</dbReference>
<organism evidence="1">
    <name type="scientific">Shewanella sp. (strain MR-7)</name>
    <dbReference type="NCBI Taxonomy" id="60481"/>
    <lineage>
        <taxon>Bacteria</taxon>
        <taxon>Pseudomonadati</taxon>
        <taxon>Pseudomonadota</taxon>
        <taxon>Gammaproteobacteria</taxon>
        <taxon>Alteromonadales</taxon>
        <taxon>Shewanellaceae</taxon>
        <taxon>Shewanella</taxon>
    </lineage>
</organism>
<gene>
    <name evidence="1" type="ordered locus">Shewmr7_3395</name>
</gene>
<name>Q0HR78_SHESR</name>